<dbReference type="Pfam" id="PF03747">
    <property type="entry name" value="ADP_ribosyl_GH"/>
    <property type="match status" value="2"/>
</dbReference>
<comment type="similarity">
    <text evidence="1">Belongs to the ADP-ribosylglycohydrolase family.</text>
</comment>
<keyword evidence="2" id="KW-0378">Hydrolase</keyword>
<keyword evidence="3" id="KW-0479">Metal-binding</keyword>
<dbReference type="AlphaFoldDB" id="A0A233V7S0"/>
<evidence type="ECO:0000256" key="2">
    <source>
        <dbReference type="ARBA" id="ARBA00022801"/>
    </source>
</evidence>
<dbReference type="RefSeq" id="WP_094205297.1">
    <property type="nucleotide sequence ID" value="NZ_NDYC01000010.1"/>
</dbReference>
<dbReference type="InterPro" id="IPR050792">
    <property type="entry name" value="ADP-ribosylglycohydrolase"/>
</dbReference>
<evidence type="ECO:0000256" key="3">
    <source>
        <dbReference type="PIRSR" id="PIRSR605502-1"/>
    </source>
</evidence>
<evidence type="ECO:0000313" key="5">
    <source>
        <dbReference type="Proteomes" id="UP000215413"/>
    </source>
</evidence>
<gene>
    <name evidence="4" type="ORF">B9N49_01965</name>
</gene>
<dbReference type="GO" id="GO:0046872">
    <property type="term" value="F:metal ion binding"/>
    <property type="evidence" value="ECO:0007669"/>
    <property type="project" value="UniProtKB-KW"/>
</dbReference>
<organism evidence="4 5">
    <name type="scientific">Finegoldia magna</name>
    <name type="common">Peptostreptococcus magnus</name>
    <dbReference type="NCBI Taxonomy" id="1260"/>
    <lineage>
        <taxon>Bacteria</taxon>
        <taxon>Bacillati</taxon>
        <taxon>Bacillota</taxon>
        <taxon>Tissierellia</taxon>
        <taxon>Tissierellales</taxon>
        <taxon>Peptoniphilaceae</taxon>
        <taxon>Finegoldia</taxon>
    </lineage>
</organism>
<feature type="binding site" evidence="3">
    <location>
        <position position="225"/>
    </location>
    <ligand>
        <name>Mg(2+)</name>
        <dbReference type="ChEBI" id="CHEBI:18420"/>
        <label>1</label>
    </ligand>
</feature>
<proteinExistence type="inferred from homology"/>
<name>A0A233V7S0_FINMA</name>
<feature type="binding site" evidence="3">
    <location>
        <position position="58"/>
    </location>
    <ligand>
        <name>Mg(2+)</name>
        <dbReference type="ChEBI" id="CHEBI:18420"/>
        <label>1</label>
    </ligand>
</feature>
<dbReference type="SUPFAM" id="SSF101478">
    <property type="entry name" value="ADP-ribosylglycohydrolase"/>
    <property type="match status" value="1"/>
</dbReference>
<keyword evidence="3" id="KW-0460">Magnesium</keyword>
<feature type="binding site" evidence="3">
    <location>
        <position position="222"/>
    </location>
    <ligand>
        <name>Mg(2+)</name>
        <dbReference type="ChEBI" id="CHEBI:18420"/>
        <label>1</label>
    </ligand>
</feature>
<evidence type="ECO:0000256" key="1">
    <source>
        <dbReference type="ARBA" id="ARBA00010702"/>
    </source>
</evidence>
<accession>A0A233V7S0</accession>
<dbReference type="PANTHER" id="PTHR16222:SF24">
    <property type="entry name" value="ADP-RIBOSYLHYDROLASE ARH3"/>
    <property type="match status" value="1"/>
</dbReference>
<dbReference type="Gene3D" id="1.10.4080.10">
    <property type="entry name" value="ADP-ribosylation/Crystallin J1"/>
    <property type="match status" value="1"/>
</dbReference>
<evidence type="ECO:0000313" key="4">
    <source>
        <dbReference type="EMBL" id="OXZ28446.1"/>
    </source>
</evidence>
<dbReference type="PANTHER" id="PTHR16222">
    <property type="entry name" value="ADP-RIBOSYLGLYCOHYDROLASE"/>
    <property type="match status" value="1"/>
</dbReference>
<dbReference type="InterPro" id="IPR005502">
    <property type="entry name" value="Ribosyl_crysJ1"/>
</dbReference>
<comment type="cofactor">
    <cofactor evidence="3">
        <name>Mg(2+)</name>
        <dbReference type="ChEBI" id="CHEBI:18420"/>
    </cofactor>
    <text evidence="3">Binds 2 magnesium ions per subunit.</text>
</comment>
<sequence length="278" mass="31534">MNSDYKDRIKGALYAFAIGDSMGAATEFMTEEEISEKYGRITDIVGGGWLDLNPGECTDDTDMSICVMNSLMENDRDNFEKNTMKNFVEWYNTHPRGIGNQCRRAIEHYIQYEIFIEEDDTALGNGSLMRALPCALLDNETSKDLNIKQGRLTHNNKMCDRILKEYTQIIRDNINGKNHELKDTQLLKPSGYIVNTFNNAIHWAKENSIEDCIINAVNHGGDSDTIAAIAGSISGSIHGYSTIPERWIEKLNENVKEQIEKFVEYLCDGNVNDDRNKI</sequence>
<feature type="binding site" evidence="3">
    <location>
        <position position="224"/>
    </location>
    <ligand>
        <name>Mg(2+)</name>
        <dbReference type="ChEBI" id="CHEBI:18420"/>
        <label>1</label>
    </ligand>
</feature>
<comment type="caution">
    <text evidence="4">The sequence shown here is derived from an EMBL/GenBank/DDBJ whole genome shotgun (WGS) entry which is preliminary data.</text>
</comment>
<reference evidence="5" key="1">
    <citation type="submission" date="2017-04" db="EMBL/GenBank/DDBJ databases">
        <title>Finegoldia magna isolated from orthopedic joint implant-associated infections.</title>
        <authorList>
            <person name="Bjorklund S."/>
            <person name="Bruggemann H."/>
            <person name="Jensen A."/>
            <person name="Hellmark B."/>
            <person name="Soderquist B."/>
        </authorList>
    </citation>
    <scope>NUCLEOTIDE SEQUENCE [LARGE SCALE GENOMIC DNA]</scope>
    <source>
        <strain evidence="5">CCUG 54800</strain>
    </source>
</reference>
<dbReference type="EMBL" id="NDYC01000010">
    <property type="protein sequence ID" value="OXZ28446.1"/>
    <property type="molecule type" value="Genomic_DNA"/>
</dbReference>
<dbReference type="GO" id="GO:0016787">
    <property type="term" value="F:hydrolase activity"/>
    <property type="evidence" value="ECO:0007669"/>
    <property type="project" value="UniProtKB-KW"/>
</dbReference>
<dbReference type="InterPro" id="IPR036705">
    <property type="entry name" value="Ribosyl_crysJ1_sf"/>
</dbReference>
<feature type="binding site" evidence="3">
    <location>
        <position position="60"/>
    </location>
    <ligand>
        <name>Mg(2+)</name>
        <dbReference type="ChEBI" id="CHEBI:18420"/>
        <label>1</label>
    </ligand>
</feature>
<feature type="binding site" evidence="3">
    <location>
        <position position="59"/>
    </location>
    <ligand>
        <name>Mg(2+)</name>
        <dbReference type="ChEBI" id="CHEBI:18420"/>
        <label>1</label>
    </ligand>
</feature>
<protein>
    <submittedName>
        <fullName evidence="4">Adhesin</fullName>
    </submittedName>
</protein>
<dbReference type="Proteomes" id="UP000215413">
    <property type="component" value="Unassembled WGS sequence"/>
</dbReference>